<gene>
    <name evidence="8" type="ORF">JFY56_16860</name>
</gene>
<keyword evidence="3" id="KW-0998">Cell outer membrane</keyword>
<keyword evidence="1" id="KW-0472">Membrane</keyword>
<reference evidence="8 9" key="1">
    <citation type="submission" date="2020-12" db="EMBL/GenBank/DDBJ databases">
        <title>Pseudomonas schmalbachii sp. nov. isolated from millipede gut.</title>
        <authorList>
            <person name="Shelomi M."/>
        </authorList>
    </citation>
    <scope>NUCLEOTIDE SEQUENCE [LARGE SCALE GENOMIC DNA]</scope>
    <source>
        <strain evidence="8 9">Milli4</strain>
    </source>
</reference>
<dbReference type="Proteomes" id="UP000669060">
    <property type="component" value="Unassembled WGS sequence"/>
</dbReference>
<accession>A0ABS3TTA5</accession>
<feature type="domain" description="Polypeptide-transport-associated ShlB-type" evidence="7">
    <location>
        <begin position="93"/>
        <end position="168"/>
    </location>
</feature>
<dbReference type="PANTHER" id="PTHR34597:SF6">
    <property type="entry name" value="BLR6126 PROTEIN"/>
    <property type="match status" value="1"/>
</dbReference>
<dbReference type="Gene3D" id="3.10.20.310">
    <property type="entry name" value="membrane protein fhac"/>
    <property type="match status" value="1"/>
</dbReference>
<evidence type="ECO:0000259" key="7">
    <source>
        <dbReference type="Pfam" id="PF08479"/>
    </source>
</evidence>
<dbReference type="EMBL" id="JAELYA010000006">
    <property type="protein sequence ID" value="MBO3276897.1"/>
    <property type="molecule type" value="Genomic_DNA"/>
</dbReference>
<feature type="compositionally biased region" description="Polar residues" evidence="4">
    <location>
        <begin position="79"/>
        <end position="89"/>
    </location>
</feature>
<evidence type="ECO:0000259" key="6">
    <source>
        <dbReference type="Pfam" id="PF03865"/>
    </source>
</evidence>
<name>A0ABS3TTA5_9PSED</name>
<evidence type="ECO:0000256" key="4">
    <source>
        <dbReference type="SAM" id="MobiDB-lite"/>
    </source>
</evidence>
<organism evidence="8 9">
    <name type="scientific">Pseudomonas schmalbachii</name>
    <dbReference type="NCBI Taxonomy" id="2816993"/>
    <lineage>
        <taxon>Bacteria</taxon>
        <taxon>Pseudomonadati</taxon>
        <taxon>Pseudomonadota</taxon>
        <taxon>Gammaproteobacteria</taxon>
        <taxon>Pseudomonadales</taxon>
        <taxon>Pseudomonadaceae</taxon>
        <taxon>Pseudomonas</taxon>
    </lineage>
</organism>
<dbReference type="InterPro" id="IPR051544">
    <property type="entry name" value="TPS_OM_transporter"/>
</dbReference>
<dbReference type="Pfam" id="PF08479">
    <property type="entry name" value="POTRA_2"/>
    <property type="match status" value="1"/>
</dbReference>
<keyword evidence="9" id="KW-1185">Reference proteome</keyword>
<keyword evidence="2" id="KW-0812">Transmembrane</keyword>
<dbReference type="PANTHER" id="PTHR34597">
    <property type="entry name" value="SLR1661 PROTEIN"/>
    <property type="match status" value="1"/>
</dbReference>
<proteinExistence type="predicted"/>
<evidence type="ECO:0000256" key="2">
    <source>
        <dbReference type="ARBA" id="ARBA00022692"/>
    </source>
</evidence>
<feature type="domain" description="Haemolysin activator HlyB C-terminal" evidence="6">
    <location>
        <begin position="229"/>
        <end position="545"/>
    </location>
</feature>
<evidence type="ECO:0000256" key="5">
    <source>
        <dbReference type="SAM" id="SignalP"/>
    </source>
</evidence>
<evidence type="ECO:0000256" key="1">
    <source>
        <dbReference type="ARBA" id="ARBA00022452"/>
    </source>
</evidence>
<feature type="region of interest" description="Disordered" evidence="4">
    <location>
        <begin position="35"/>
        <end position="89"/>
    </location>
</feature>
<keyword evidence="1" id="KW-1134">Transmembrane beta strand</keyword>
<feature type="chain" id="PRO_5045992352" evidence="5">
    <location>
        <begin position="33"/>
        <end position="589"/>
    </location>
</feature>
<sequence length="589" mass="64576">MRAPSMKLNRLSAAVMLCSGLLLGLLPGVSSAAGVAPPPRLDPGRMEIPGADGQRGLPSDMTGLPSRPGATEVQIPETEPSTTPQPAASSTRFFVSKVNLEGVTVYPPTVFAELQKYLEGRQVSLAEVNDVVARINRRYRKDGYLLVRAFVPAQKVQNGQLTIKVIEGKVNDVRFNEKPNRAQQAYADNIRKEVPIKAKTLERNMLLMNDLSGYDAKGVLSPSQGLEGTDLSVTNELRKVEGFVGFDNRDSRFFGPWQVYGGVGVNDPFGLGDNLSLRLGRSVESDKMSFVEGQYDVPVGNDGAILSLLGQHNEGNADTIVPLNANSSGDTLAARVTYPWIRSRSETLKTSIGFTWFNGKAEYLDDPDQPPSSDDRIRAVRLGASYDFADKYGGRNLFKAELSKGLDIMGASAEDRSNPSRYGGETDFTKLQFDAQRIQDMSAIVENMNLYLAITGQTAFGNALLSPEQFGVGGSQFGRGYDPSEITGDNGLAGKVELQYNHLHNFMDQEMPTQYYGYWDIGKVWNNEPRDIDSESLASAGLGIHFNVMKDMYISPEIAFPLTRTVSAEELDGDNGKEPRLYINFLKLF</sequence>
<dbReference type="InterPro" id="IPR005565">
    <property type="entry name" value="Hemolysn_activator_HlyB_C"/>
</dbReference>
<evidence type="ECO:0000313" key="8">
    <source>
        <dbReference type="EMBL" id="MBO3276897.1"/>
    </source>
</evidence>
<feature type="signal peptide" evidence="5">
    <location>
        <begin position="1"/>
        <end position="32"/>
    </location>
</feature>
<keyword evidence="5" id="KW-0732">Signal</keyword>
<protein>
    <submittedName>
        <fullName evidence="8">ShlB/FhaC/HecB family hemolysin secretion/activation protein</fullName>
    </submittedName>
</protein>
<dbReference type="InterPro" id="IPR013686">
    <property type="entry name" value="Polypept-transport_assoc_ShlB"/>
</dbReference>
<evidence type="ECO:0000313" key="9">
    <source>
        <dbReference type="Proteomes" id="UP000669060"/>
    </source>
</evidence>
<evidence type="ECO:0000256" key="3">
    <source>
        <dbReference type="ARBA" id="ARBA00023237"/>
    </source>
</evidence>
<dbReference type="Pfam" id="PF03865">
    <property type="entry name" value="ShlB"/>
    <property type="match status" value="1"/>
</dbReference>
<dbReference type="Gene3D" id="2.40.160.50">
    <property type="entry name" value="membrane protein fhac: a member of the omp85/tpsb transporter family"/>
    <property type="match status" value="1"/>
</dbReference>
<comment type="caution">
    <text evidence="8">The sequence shown here is derived from an EMBL/GenBank/DDBJ whole genome shotgun (WGS) entry which is preliminary data.</text>
</comment>